<keyword evidence="2" id="KW-1185">Reference proteome</keyword>
<evidence type="ECO:0000313" key="2">
    <source>
        <dbReference type="Proteomes" id="UP001526143"/>
    </source>
</evidence>
<dbReference type="RefSeq" id="WP_263745694.1">
    <property type="nucleotide sequence ID" value="NZ_JAOWRF010000173.1"/>
</dbReference>
<comment type="caution">
    <text evidence="1">The sequence shown here is derived from an EMBL/GenBank/DDBJ whole genome shotgun (WGS) entry which is preliminary data.</text>
</comment>
<sequence>MSILIFATFLCQVYYPPSHHLHRACARYEPLTSGDRLTATKNSSDRPIIFQSGSYKNN</sequence>
<name>A0ABT3AYE3_9CYAN</name>
<reference evidence="1 2" key="1">
    <citation type="submission" date="2022-10" db="EMBL/GenBank/DDBJ databases">
        <title>Identification of biosynthetic pathway for the production of the potent trypsin inhibitor radiosumin.</title>
        <authorList>
            <person name="Fewer D.P."/>
            <person name="Delbaje E."/>
            <person name="Ouyang X."/>
            <person name="Agostino P.D."/>
            <person name="Wahlsten M."/>
            <person name="Jokela J."/>
            <person name="Permi P."/>
            <person name="Haapaniemi E."/>
            <person name="Koistinen H."/>
        </authorList>
    </citation>
    <scope>NUCLEOTIDE SEQUENCE [LARGE SCALE GENOMIC DNA]</scope>
    <source>
        <strain evidence="1 2">NIES-515</strain>
    </source>
</reference>
<gene>
    <name evidence="1" type="ORF">OGM63_11570</name>
</gene>
<dbReference type="Proteomes" id="UP001526143">
    <property type="component" value="Unassembled WGS sequence"/>
</dbReference>
<organism evidence="1 2">
    <name type="scientific">Plectonema radiosum NIES-515</name>
    <dbReference type="NCBI Taxonomy" id="2986073"/>
    <lineage>
        <taxon>Bacteria</taxon>
        <taxon>Bacillati</taxon>
        <taxon>Cyanobacteriota</taxon>
        <taxon>Cyanophyceae</taxon>
        <taxon>Oscillatoriophycideae</taxon>
        <taxon>Oscillatoriales</taxon>
        <taxon>Microcoleaceae</taxon>
        <taxon>Plectonema</taxon>
    </lineage>
</organism>
<proteinExistence type="predicted"/>
<dbReference type="EMBL" id="JAOWRF010000173">
    <property type="protein sequence ID" value="MCV3214141.1"/>
    <property type="molecule type" value="Genomic_DNA"/>
</dbReference>
<protein>
    <submittedName>
        <fullName evidence="1">Uncharacterized protein</fullName>
    </submittedName>
</protein>
<accession>A0ABT3AYE3</accession>
<evidence type="ECO:0000313" key="1">
    <source>
        <dbReference type="EMBL" id="MCV3214141.1"/>
    </source>
</evidence>